<reference evidence="2 3" key="1">
    <citation type="submission" date="2019-03" db="EMBL/GenBank/DDBJ databases">
        <title>Single cell metagenomics reveals metabolic interactions within the superorganism composed of flagellate Streblomastix strix and complex community of Bacteroidetes bacteria on its surface.</title>
        <authorList>
            <person name="Treitli S.C."/>
            <person name="Kolisko M."/>
            <person name="Husnik F."/>
            <person name="Keeling P."/>
            <person name="Hampl V."/>
        </authorList>
    </citation>
    <scope>NUCLEOTIDE SEQUENCE [LARGE SCALE GENOMIC DNA]</scope>
    <source>
        <strain evidence="2">ST1C</strain>
    </source>
</reference>
<comment type="caution">
    <text evidence="2">The sequence shown here is derived from an EMBL/GenBank/DDBJ whole genome shotgun (WGS) entry which is preliminary data.</text>
</comment>
<proteinExistence type="predicted"/>
<accession>A0A5J4RTE0</accession>
<organism evidence="2 3">
    <name type="scientific">Streblomastix strix</name>
    <dbReference type="NCBI Taxonomy" id="222440"/>
    <lineage>
        <taxon>Eukaryota</taxon>
        <taxon>Metamonada</taxon>
        <taxon>Preaxostyla</taxon>
        <taxon>Oxymonadida</taxon>
        <taxon>Streblomastigidae</taxon>
        <taxon>Streblomastix</taxon>
    </lineage>
</organism>
<evidence type="ECO:0000256" key="1">
    <source>
        <dbReference type="SAM" id="MobiDB-lite"/>
    </source>
</evidence>
<protein>
    <submittedName>
        <fullName evidence="2">Uncharacterized protein</fullName>
    </submittedName>
</protein>
<name>A0A5J4RTE0_9EUKA</name>
<feature type="non-terminal residue" evidence="2">
    <location>
        <position position="1"/>
    </location>
</feature>
<feature type="non-terminal residue" evidence="2">
    <location>
        <position position="239"/>
    </location>
</feature>
<evidence type="ECO:0000313" key="2">
    <source>
        <dbReference type="EMBL" id="KAA6337246.1"/>
    </source>
</evidence>
<evidence type="ECO:0000313" key="3">
    <source>
        <dbReference type="Proteomes" id="UP000324800"/>
    </source>
</evidence>
<gene>
    <name evidence="2" type="ORF">EZS28_052807</name>
</gene>
<feature type="region of interest" description="Disordered" evidence="1">
    <location>
        <begin position="1"/>
        <end position="27"/>
    </location>
</feature>
<dbReference type="Proteomes" id="UP000324800">
    <property type="component" value="Unassembled WGS sequence"/>
</dbReference>
<dbReference type="AlphaFoldDB" id="A0A5J4RTE0"/>
<dbReference type="EMBL" id="SNRW01041455">
    <property type="protein sequence ID" value="KAA6337246.1"/>
    <property type="molecule type" value="Genomic_DNA"/>
</dbReference>
<sequence length="239" mass="26810">DAIGHRVTPNSEAGDQQEDASAYRKGLRGYDGRACERDGLMGDEHPRRTEVGGMQTQNLVPITTTHHIGNGTRRNTRLEAQTDRQNFAEQASTDDKQLQNRKAERTLFARAWNENGTNANYFNLAANSINSHLDSEAGSHMLGAQIIARSDTANNDAIGITNLLFEIQQLGKIRLKTKRFCQLTPSAIWKQVMRPMLNQNENQVIEQNQEIQIMRIFNDMPSLNSGPRWQPPPGQGPYA</sequence>